<proteinExistence type="predicted"/>
<protein>
    <submittedName>
        <fullName evidence="1">Uncharacterized protein</fullName>
    </submittedName>
</protein>
<evidence type="ECO:0000313" key="1">
    <source>
        <dbReference type="EMBL" id="EMI20527.1"/>
    </source>
</evidence>
<keyword evidence="2" id="KW-1185">Reference proteome</keyword>
<reference evidence="1 2" key="1">
    <citation type="journal article" date="2013" name="Mar. Genomics">
        <title>Expression of sulfatases in Rhodopirellula baltica and the diversity of sulfatases in the genus Rhodopirellula.</title>
        <authorList>
            <person name="Wegner C.E."/>
            <person name="Richter-Heitmann T."/>
            <person name="Klindworth A."/>
            <person name="Klockow C."/>
            <person name="Richter M."/>
            <person name="Achstetter T."/>
            <person name="Glockner F.O."/>
            <person name="Harder J."/>
        </authorList>
    </citation>
    <scope>NUCLEOTIDE SEQUENCE [LARGE SCALE GENOMIC DNA]</scope>
    <source>
        <strain evidence="1 2">SM1</strain>
    </source>
</reference>
<accession>M5RYP9</accession>
<dbReference type="EMBL" id="ANOG01000361">
    <property type="protein sequence ID" value="EMI20527.1"/>
    <property type="molecule type" value="Genomic_DNA"/>
</dbReference>
<name>M5RYP9_9BACT</name>
<sequence>MPFPDRPWLDGLGNRHDGSVALKMSRFATRFFAPEPFAFDLSQSIPTSGVAT</sequence>
<comment type="caution">
    <text evidence="1">The sequence shown here is derived from an EMBL/GenBank/DDBJ whole genome shotgun (WGS) entry which is preliminary data.</text>
</comment>
<evidence type="ECO:0000313" key="2">
    <source>
        <dbReference type="Proteomes" id="UP000011991"/>
    </source>
</evidence>
<dbReference type="Proteomes" id="UP000011991">
    <property type="component" value="Unassembled WGS sequence"/>
</dbReference>
<dbReference type="PATRIC" id="fig|1265738.3.peg.2572"/>
<organism evidence="1 2">
    <name type="scientific">Rhodopirellula maiorica SM1</name>
    <dbReference type="NCBI Taxonomy" id="1265738"/>
    <lineage>
        <taxon>Bacteria</taxon>
        <taxon>Pseudomonadati</taxon>
        <taxon>Planctomycetota</taxon>
        <taxon>Planctomycetia</taxon>
        <taxon>Pirellulales</taxon>
        <taxon>Pirellulaceae</taxon>
        <taxon>Novipirellula</taxon>
    </lineage>
</organism>
<gene>
    <name evidence="1" type="ORF">RMSM_02559</name>
</gene>
<dbReference type="AlphaFoldDB" id="M5RYP9"/>